<evidence type="ECO:0000313" key="2">
    <source>
        <dbReference type="EMBL" id="QAT85170.1"/>
    </source>
</evidence>
<dbReference type="GO" id="GO:0051920">
    <property type="term" value="F:peroxiredoxin activity"/>
    <property type="evidence" value="ECO:0007669"/>
    <property type="project" value="InterPro"/>
</dbReference>
<dbReference type="InterPro" id="IPR003779">
    <property type="entry name" value="CMD-like"/>
</dbReference>
<dbReference type="AlphaFoldDB" id="A0A410RTD2"/>
<sequence length="166" mass="18599">MEGHFAPQNEDLHMKSRMNAFAVAPDALGLMVDFSKKVESLGLETSLCELVKIRSSQINGCAFCIHLHSRDARAHGETEERIYLLDGWRESPLYTDRERAALGWTEALTLVSETHAPDEDYAALKPHFTDEEIVKLTLMISVINVANRIILGFRVVHPVTPRSEAA</sequence>
<feature type="domain" description="Carboxymuconolactone decarboxylase-like" evidence="1">
    <location>
        <begin position="25"/>
        <end position="107"/>
    </location>
</feature>
<reference evidence="2 3" key="1">
    <citation type="submission" date="2018-12" db="EMBL/GenBank/DDBJ databases">
        <title>Complete Genome Sequence of the Corallopyronin A producing Myxobacterium Corallococcus coralloides B035.</title>
        <authorList>
            <person name="Bouhired S.M."/>
            <person name="Rupp O."/>
            <person name="Blom J."/>
            <person name="Schaeberle T.F."/>
            <person name="Kehraus S."/>
            <person name="Schiefer A."/>
            <person name="Pfarr K."/>
            <person name="Goesmann A."/>
            <person name="Hoerauf A."/>
            <person name="Koenig G.M."/>
        </authorList>
    </citation>
    <scope>NUCLEOTIDE SEQUENCE [LARGE SCALE GENOMIC DNA]</scope>
    <source>
        <strain evidence="2 3">B035</strain>
    </source>
</reference>
<name>A0A410RTD2_CORCK</name>
<dbReference type="Proteomes" id="UP000288758">
    <property type="component" value="Chromosome"/>
</dbReference>
<evidence type="ECO:0000259" key="1">
    <source>
        <dbReference type="Pfam" id="PF02627"/>
    </source>
</evidence>
<dbReference type="NCBIfam" id="TIGR00778">
    <property type="entry name" value="ahpD_dom"/>
    <property type="match status" value="1"/>
</dbReference>
<protein>
    <submittedName>
        <fullName evidence="2">4-carboxymuconolactone decarboxylase</fullName>
    </submittedName>
</protein>
<dbReference type="Pfam" id="PF02627">
    <property type="entry name" value="CMD"/>
    <property type="match status" value="1"/>
</dbReference>
<dbReference type="InterPro" id="IPR029032">
    <property type="entry name" value="AhpD-like"/>
</dbReference>
<organism evidence="2 3">
    <name type="scientific">Corallococcus coralloides</name>
    <name type="common">Myxococcus coralloides</name>
    <dbReference type="NCBI Taxonomy" id="184914"/>
    <lineage>
        <taxon>Bacteria</taxon>
        <taxon>Pseudomonadati</taxon>
        <taxon>Myxococcota</taxon>
        <taxon>Myxococcia</taxon>
        <taxon>Myxococcales</taxon>
        <taxon>Cystobacterineae</taxon>
        <taxon>Myxococcaceae</taxon>
        <taxon>Corallococcus</taxon>
    </lineage>
</organism>
<dbReference type="PANTHER" id="PTHR34846:SF10">
    <property type="entry name" value="CYTOPLASMIC PROTEIN"/>
    <property type="match status" value="1"/>
</dbReference>
<dbReference type="PANTHER" id="PTHR34846">
    <property type="entry name" value="4-CARBOXYMUCONOLACTONE DECARBOXYLASE FAMILY PROTEIN (AFU_ORTHOLOGUE AFUA_6G11590)"/>
    <property type="match status" value="1"/>
</dbReference>
<gene>
    <name evidence="2" type="primary">ydfG1_1</name>
    <name evidence="2" type="ORF">EJ065_3609</name>
</gene>
<evidence type="ECO:0000313" key="3">
    <source>
        <dbReference type="Proteomes" id="UP000288758"/>
    </source>
</evidence>
<dbReference type="EMBL" id="CP034669">
    <property type="protein sequence ID" value="QAT85170.1"/>
    <property type="molecule type" value="Genomic_DNA"/>
</dbReference>
<dbReference type="SUPFAM" id="SSF69118">
    <property type="entry name" value="AhpD-like"/>
    <property type="match status" value="1"/>
</dbReference>
<dbReference type="InterPro" id="IPR004675">
    <property type="entry name" value="AhpD_core"/>
</dbReference>
<proteinExistence type="predicted"/>
<accession>A0A410RTD2</accession>
<dbReference type="Gene3D" id="1.20.1290.10">
    <property type="entry name" value="AhpD-like"/>
    <property type="match status" value="1"/>
</dbReference>